<feature type="domain" description="DUF6590" evidence="2">
    <location>
        <begin position="126"/>
        <end position="280"/>
    </location>
</feature>
<feature type="compositionally biased region" description="Basic and acidic residues" evidence="1">
    <location>
        <begin position="70"/>
        <end position="79"/>
    </location>
</feature>
<feature type="compositionally biased region" description="Low complexity" evidence="1">
    <location>
        <begin position="436"/>
        <end position="447"/>
    </location>
</feature>
<dbReference type="InterPro" id="IPR046497">
    <property type="entry name" value="DUF6590"/>
</dbReference>
<dbReference type="EMBL" id="ML978069">
    <property type="protein sequence ID" value="KAF2015626.1"/>
    <property type="molecule type" value="Genomic_DNA"/>
</dbReference>
<dbReference type="PANTHER" id="PTHR35391:SF5">
    <property type="entry name" value="DUF6590 DOMAIN-CONTAINING PROTEIN"/>
    <property type="match status" value="1"/>
</dbReference>
<evidence type="ECO:0000313" key="3">
    <source>
        <dbReference type="EMBL" id="KAF2015626.1"/>
    </source>
</evidence>
<reference evidence="3" key="1">
    <citation type="journal article" date="2020" name="Stud. Mycol.">
        <title>101 Dothideomycetes genomes: a test case for predicting lifestyles and emergence of pathogens.</title>
        <authorList>
            <person name="Haridas S."/>
            <person name="Albert R."/>
            <person name="Binder M."/>
            <person name="Bloem J."/>
            <person name="Labutti K."/>
            <person name="Salamov A."/>
            <person name="Andreopoulos B."/>
            <person name="Baker S."/>
            <person name="Barry K."/>
            <person name="Bills G."/>
            <person name="Bluhm B."/>
            <person name="Cannon C."/>
            <person name="Castanera R."/>
            <person name="Culley D."/>
            <person name="Daum C."/>
            <person name="Ezra D."/>
            <person name="Gonzalez J."/>
            <person name="Henrissat B."/>
            <person name="Kuo A."/>
            <person name="Liang C."/>
            <person name="Lipzen A."/>
            <person name="Lutzoni F."/>
            <person name="Magnuson J."/>
            <person name="Mondo S."/>
            <person name="Nolan M."/>
            <person name="Ohm R."/>
            <person name="Pangilinan J."/>
            <person name="Park H.-J."/>
            <person name="Ramirez L."/>
            <person name="Alfaro M."/>
            <person name="Sun H."/>
            <person name="Tritt A."/>
            <person name="Yoshinaga Y."/>
            <person name="Zwiers L.-H."/>
            <person name="Turgeon B."/>
            <person name="Goodwin S."/>
            <person name="Spatafora J."/>
            <person name="Crous P."/>
            <person name="Grigoriev I."/>
        </authorList>
    </citation>
    <scope>NUCLEOTIDE SEQUENCE</scope>
    <source>
        <strain evidence="3">CBS 175.79</strain>
    </source>
</reference>
<dbReference type="Pfam" id="PF20233">
    <property type="entry name" value="DUF6590"/>
    <property type="match status" value="1"/>
</dbReference>
<sequence length="469" mass="53537">MDTEHWTWSEEHGDYYHVDYDELGKPVYTWSKAPSNTSQQISLSHSENVQNKQPRSPPIHGQSEGPEPQVRGERTDSMLDSHMSMPDPVPHEVRQEIPGLIAGTPNRGWNDALDASYRMRTQREAREFFVQGRVFSLLYSEAASETMAAAKSGTVNTSITIGRFGQGIFSQIRRFVIVKVRRGFVDAIGIFTYGDRGTLKPGCYPAEHAPVYFSGTTPTEYEGERDKGMTKTAIEIQPADSRDEMKPTSRIRFGKTYPIECNVKVKDIGKVAPESMSRLLQYWRDENRTDDYDVPQDTTSDASGQHEHSRSPVSPGYGPGMSAYNIAVSNREPRQHPDNVPRSQDHFKSGYMRSWNHDTFDQPGYQSQPQPGPVGRFSAQGQFHGSHHQRQSYDDQNYHPQLPPNATRRYSNEQHQVPQQGPPQNHPHGYFNDPNQIQQQQQQQQQQHPNTFYNQWQGQHGQYHPGRGW</sequence>
<accession>A0A6A5XRU8</accession>
<organism evidence="3 4">
    <name type="scientific">Aaosphaeria arxii CBS 175.79</name>
    <dbReference type="NCBI Taxonomy" id="1450172"/>
    <lineage>
        <taxon>Eukaryota</taxon>
        <taxon>Fungi</taxon>
        <taxon>Dikarya</taxon>
        <taxon>Ascomycota</taxon>
        <taxon>Pezizomycotina</taxon>
        <taxon>Dothideomycetes</taxon>
        <taxon>Pleosporomycetidae</taxon>
        <taxon>Pleosporales</taxon>
        <taxon>Pleosporales incertae sedis</taxon>
        <taxon>Aaosphaeria</taxon>
    </lineage>
</organism>
<feature type="compositionally biased region" description="Low complexity" evidence="1">
    <location>
        <begin position="362"/>
        <end position="375"/>
    </location>
</feature>
<dbReference type="Proteomes" id="UP000799778">
    <property type="component" value="Unassembled WGS sequence"/>
</dbReference>
<dbReference type="GeneID" id="54288416"/>
<feature type="compositionally biased region" description="Basic and acidic residues" evidence="1">
    <location>
        <begin position="331"/>
        <end position="348"/>
    </location>
</feature>
<evidence type="ECO:0000256" key="1">
    <source>
        <dbReference type="SAM" id="MobiDB-lite"/>
    </source>
</evidence>
<evidence type="ECO:0000313" key="4">
    <source>
        <dbReference type="Proteomes" id="UP000799778"/>
    </source>
</evidence>
<proteinExistence type="predicted"/>
<gene>
    <name evidence="3" type="ORF">BU24DRAFT_450304</name>
</gene>
<feature type="region of interest" description="Disordered" evidence="1">
    <location>
        <begin position="288"/>
        <end position="469"/>
    </location>
</feature>
<name>A0A6A5XRU8_9PLEO</name>
<feature type="compositionally biased region" description="Polar residues" evidence="1">
    <location>
        <begin position="32"/>
        <end position="54"/>
    </location>
</feature>
<feature type="compositionally biased region" description="Polar residues" evidence="1">
    <location>
        <begin position="448"/>
        <end position="460"/>
    </location>
</feature>
<feature type="region of interest" description="Disordered" evidence="1">
    <location>
        <begin position="30"/>
        <end position="86"/>
    </location>
</feature>
<dbReference type="OrthoDB" id="3559580at2759"/>
<evidence type="ECO:0000259" key="2">
    <source>
        <dbReference type="Pfam" id="PF20233"/>
    </source>
</evidence>
<dbReference type="AlphaFoldDB" id="A0A6A5XRU8"/>
<dbReference type="RefSeq" id="XP_033383965.1">
    <property type="nucleotide sequence ID" value="XM_033531019.1"/>
</dbReference>
<dbReference type="PANTHER" id="PTHR35391">
    <property type="entry name" value="C2H2-TYPE DOMAIN-CONTAINING PROTEIN-RELATED"/>
    <property type="match status" value="1"/>
</dbReference>
<keyword evidence="4" id="KW-1185">Reference proteome</keyword>
<protein>
    <recommendedName>
        <fullName evidence="2">DUF6590 domain-containing protein</fullName>
    </recommendedName>
</protein>